<evidence type="ECO:0000259" key="3">
    <source>
        <dbReference type="PROSITE" id="PS50405"/>
    </source>
</evidence>
<evidence type="ECO:0000313" key="5">
    <source>
        <dbReference type="Proteomes" id="UP000282837"/>
    </source>
</evidence>
<dbReference type="SUPFAM" id="SSF47616">
    <property type="entry name" value="GST C-terminal domain-like"/>
    <property type="match status" value="1"/>
</dbReference>
<dbReference type="GO" id="GO:0005737">
    <property type="term" value="C:cytoplasm"/>
    <property type="evidence" value="ECO:0007669"/>
    <property type="project" value="InterPro"/>
</dbReference>
<accession>A0A437N7K9</accession>
<keyword evidence="4" id="KW-0413">Isomerase</keyword>
<feature type="domain" description="GST N-terminal" evidence="2">
    <location>
        <begin position="2"/>
        <end position="83"/>
    </location>
</feature>
<gene>
    <name evidence="4" type="primary">maiA</name>
    <name evidence="4" type="ORF">EOE18_08100</name>
</gene>
<dbReference type="AlphaFoldDB" id="A0A437N7K9"/>
<dbReference type="InterPro" id="IPR010987">
    <property type="entry name" value="Glutathione-S-Trfase_C-like"/>
</dbReference>
<dbReference type="SFLD" id="SFLDG00358">
    <property type="entry name" value="Main_(cytGST)"/>
    <property type="match status" value="1"/>
</dbReference>
<dbReference type="OrthoDB" id="509852at2"/>
<dbReference type="InterPro" id="IPR034330">
    <property type="entry name" value="GST_Zeta_C"/>
</dbReference>
<dbReference type="PANTHER" id="PTHR42673:SF4">
    <property type="entry name" value="MALEYLACETOACETATE ISOMERASE"/>
    <property type="match status" value="1"/>
</dbReference>
<dbReference type="CDD" id="cd03042">
    <property type="entry name" value="GST_N_Zeta"/>
    <property type="match status" value="1"/>
</dbReference>
<dbReference type="Pfam" id="PF13409">
    <property type="entry name" value="GST_N_2"/>
    <property type="match status" value="1"/>
</dbReference>
<dbReference type="InterPro" id="IPR036282">
    <property type="entry name" value="Glutathione-S-Trfase_C_sf"/>
</dbReference>
<evidence type="ECO:0000256" key="1">
    <source>
        <dbReference type="ARBA" id="ARBA00010007"/>
    </source>
</evidence>
<organism evidence="4 5">
    <name type="scientific">Novosphingobium umbonatum</name>
    <dbReference type="NCBI Taxonomy" id="1908524"/>
    <lineage>
        <taxon>Bacteria</taxon>
        <taxon>Pseudomonadati</taxon>
        <taxon>Pseudomonadota</taxon>
        <taxon>Alphaproteobacteria</taxon>
        <taxon>Sphingomonadales</taxon>
        <taxon>Sphingomonadaceae</taxon>
        <taxon>Novosphingobium</taxon>
    </lineage>
</organism>
<dbReference type="GO" id="GO:0006749">
    <property type="term" value="P:glutathione metabolic process"/>
    <property type="evidence" value="ECO:0007669"/>
    <property type="project" value="TreeGrafter"/>
</dbReference>
<name>A0A437N7K9_9SPHN</name>
<evidence type="ECO:0000259" key="2">
    <source>
        <dbReference type="PROSITE" id="PS50404"/>
    </source>
</evidence>
<dbReference type="InterPro" id="IPR034333">
    <property type="entry name" value="GST_Zeta_N"/>
</dbReference>
<dbReference type="InterPro" id="IPR036249">
    <property type="entry name" value="Thioredoxin-like_sf"/>
</dbReference>
<comment type="similarity">
    <text evidence="1">Belongs to the GST superfamily. Zeta family.</text>
</comment>
<dbReference type="InterPro" id="IPR040079">
    <property type="entry name" value="Glutathione_S-Trfase"/>
</dbReference>
<dbReference type="Proteomes" id="UP000282837">
    <property type="component" value="Unassembled WGS sequence"/>
</dbReference>
<dbReference type="InterPro" id="IPR005955">
    <property type="entry name" value="GST_Zeta"/>
</dbReference>
<evidence type="ECO:0000313" key="4">
    <source>
        <dbReference type="EMBL" id="RVU05915.1"/>
    </source>
</evidence>
<dbReference type="GO" id="GO:0006559">
    <property type="term" value="P:L-phenylalanine catabolic process"/>
    <property type="evidence" value="ECO:0007669"/>
    <property type="project" value="TreeGrafter"/>
</dbReference>
<dbReference type="Gene3D" id="1.20.1050.10">
    <property type="match status" value="1"/>
</dbReference>
<dbReference type="GO" id="GO:0016034">
    <property type="term" value="F:maleylacetoacetate isomerase activity"/>
    <property type="evidence" value="ECO:0007669"/>
    <property type="project" value="UniProtKB-EC"/>
</dbReference>
<protein>
    <submittedName>
        <fullName evidence="4">Maleylacetoacetate isomerase</fullName>
        <ecNumber evidence="4">5.2.1.2</ecNumber>
    </submittedName>
</protein>
<dbReference type="EC" id="5.2.1.2" evidence="4"/>
<feature type="domain" description="GST C-terminal" evidence="3">
    <location>
        <begin position="88"/>
        <end position="211"/>
    </location>
</feature>
<dbReference type="SUPFAM" id="SSF52833">
    <property type="entry name" value="Thioredoxin-like"/>
    <property type="match status" value="1"/>
</dbReference>
<dbReference type="SFLD" id="SFLDS00019">
    <property type="entry name" value="Glutathione_Transferase_(cytos"/>
    <property type="match status" value="1"/>
</dbReference>
<dbReference type="CDD" id="cd03191">
    <property type="entry name" value="GST_C_Zeta"/>
    <property type="match status" value="1"/>
</dbReference>
<dbReference type="EMBL" id="SACO01000004">
    <property type="protein sequence ID" value="RVU05915.1"/>
    <property type="molecule type" value="Genomic_DNA"/>
</dbReference>
<dbReference type="InterPro" id="IPR004045">
    <property type="entry name" value="Glutathione_S-Trfase_N"/>
</dbReference>
<dbReference type="Gene3D" id="3.40.30.10">
    <property type="entry name" value="Glutaredoxin"/>
    <property type="match status" value="1"/>
</dbReference>
<dbReference type="PROSITE" id="PS50405">
    <property type="entry name" value="GST_CTER"/>
    <property type="match status" value="1"/>
</dbReference>
<dbReference type="NCBIfam" id="TIGR01262">
    <property type="entry name" value="maiA"/>
    <property type="match status" value="1"/>
</dbReference>
<sequence length="211" mass="22714">MTEPLLHGFFRSGASYRLRIALALKGIAYRQASYSLRDGEQRSSAFLALNPQGLVPALEIDGAVLTQSLAIIEYLDETRDGPKLLPADPVLRAKVRAAAQIIACDTHPIQNLKVLGWVRGLGQDEAGVNAWGARVIGEGFAALDAFIAPYAGRFCFGDDVTLADVCLVPQLVNARRFGMTDIPQRLLAIEAACLSLPAFEAARPENQPDAV</sequence>
<proteinExistence type="inferred from homology"/>
<keyword evidence="5" id="KW-1185">Reference proteome</keyword>
<comment type="caution">
    <text evidence="4">The sequence shown here is derived from an EMBL/GenBank/DDBJ whole genome shotgun (WGS) entry which is preliminary data.</text>
</comment>
<dbReference type="PANTHER" id="PTHR42673">
    <property type="entry name" value="MALEYLACETOACETATE ISOMERASE"/>
    <property type="match status" value="1"/>
</dbReference>
<dbReference type="RefSeq" id="WP_127708023.1">
    <property type="nucleotide sequence ID" value="NZ_SACO01000004.1"/>
</dbReference>
<dbReference type="GO" id="GO:0004364">
    <property type="term" value="F:glutathione transferase activity"/>
    <property type="evidence" value="ECO:0007669"/>
    <property type="project" value="TreeGrafter"/>
</dbReference>
<reference evidence="4 5" key="1">
    <citation type="submission" date="2019-01" db="EMBL/GenBank/DDBJ databases">
        <authorList>
            <person name="Chen W.-M."/>
        </authorList>
    </citation>
    <scope>NUCLEOTIDE SEQUENCE [LARGE SCALE GENOMIC DNA]</scope>
    <source>
        <strain evidence="4 5">FSY-9</strain>
    </source>
</reference>
<dbReference type="PROSITE" id="PS50404">
    <property type="entry name" value="GST_NTER"/>
    <property type="match status" value="1"/>
</dbReference>